<dbReference type="EMBL" id="JACEEZ010020653">
    <property type="protein sequence ID" value="KAG0714300.1"/>
    <property type="molecule type" value="Genomic_DNA"/>
</dbReference>
<feature type="region of interest" description="Disordered" evidence="1">
    <location>
        <begin position="22"/>
        <end position="172"/>
    </location>
</feature>
<accession>A0A8J5CKJ0</accession>
<evidence type="ECO:0000313" key="3">
    <source>
        <dbReference type="Proteomes" id="UP000770661"/>
    </source>
</evidence>
<feature type="compositionally biased region" description="Basic and acidic residues" evidence="1">
    <location>
        <begin position="105"/>
        <end position="129"/>
    </location>
</feature>
<evidence type="ECO:0000313" key="2">
    <source>
        <dbReference type="EMBL" id="KAG0714300.1"/>
    </source>
</evidence>
<proteinExistence type="predicted"/>
<sequence length="172" mass="18727">MKKSGRKNEEGEALLYRLLQTTAGSPLSPDPLASGNPLPLASGSLPSPVTFQLPALGDGARRETSSFGEERQLQQDKKQKETKSLTKHHRETPWSGPGVYHLKPCRTEGDPGQHKVSPRRSETGNEPRSTRPYSTVPLPAPSLRNACGGRGPRRCHARTHGRAGRDPGQPTR</sequence>
<feature type="compositionally biased region" description="Basic residues" evidence="1">
    <location>
        <begin position="151"/>
        <end position="162"/>
    </location>
</feature>
<name>A0A8J5CKJ0_CHIOP</name>
<comment type="caution">
    <text evidence="2">The sequence shown here is derived from an EMBL/GenBank/DDBJ whole genome shotgun (WGS) entry which is preliminary data.</text>
</comment>
<protein>
    <submittedName>
        <fullName evidence="2">Uncharacterized protein</fullName>
    </submittedName>
</protein>
<gene>
    <name evidence="2" type="ORF">GWK47_014414</name>
</gene>
<keyword evidence="3" id="KW-1185">Reference proteome</keyword>
<feature type="compositionally biased region" description="Basic and acidic residues" evidence="1">
    <location>
        <begin position="59"/>
        <end position="84"/>
    </location>
</feature>
<dbReference type="AlphaFoldDB" id="A0A8J5CKJ0"/>
<feature type="compositionally biased region" description="Low complexity" evidence="1">
    <location>
        <begin position="34"/>
        <end position="48"/>
    </location>
</feature>
<evidence type="ECO:0000256" key="1">
    <source>
        <dbReference type="SAM" id="MobiDB-lite"/>
    </source>
</evidence>
<reference evidence="2" key="1">
    <citation type="submission" date="2020-07" db="EMBL/GenBank/DDBJ databases">
        <title>The High-quality genome of the commercially important snow crab, Chionoecetes opilio.</title>
        <authorList>
            <person name="Jeong J.-H."/>
            <person name="Ryu S."/>
        </authorList>
    </citation>
    <scope>NUCLEOTIDE SEQUENCE</scope>
    <source>
        <strain evidence="2">MADBK_172401_WGS</strain>
        <tissue evidence="2">Digestive gland</tissue>
    </source>
</reference>
<dbReference type="Proteomes" id="UP000770661">
    <property type="component" value="Unassembled WGS sequence"/>
</dbReference>
<organism evidence="2 3">
    <name type="scientific">Chionoecetes opilio</name>
    <name type="common">Atlantic snow crab</name>
    <name type="synonym">Cancer opilio</name>
    <dbReference type="NCBI Taxonomy" id="41210"/>
    <lineage>
        <taxon>Eukaryota</taxon>
        <taxon>Metazoa</taxon>
        <taxon>Ecdysozoa</taxon>
        <taxon>Arthropoda</taxon>
        <taxon>Crustacea</taxon>
        <taxon>Multicrustacea</taxon>
        <taxon>Malacostraca</taxon>
        <taxon>Eumalacostraca</taxon>
        <taxon>Eucarida</taxon>
        <taxon>Decapoda</taxon>
        <taxon>Pleocyemata</taxon>
        <taxon>Brachyura</taxon>
        <taxon>Eubrachyura</taxon>
        <taxon>Majoidea</taxon>
        <taxon>Majidae</taxon>
        <taxon>Chionoecetes</taxon>
    </lineage>
</organism>